<proteinExistence type="predicted"/>
<dbReference type="InterPro" id="IPR001087">
    <property type="entry name" value="GDSL"/>
</dbReference>
<evidence type="ECO:0000313" key="3">
    <source>
        <dbReference type="Proteomes" id="UP000076079"/>
    </source>
</evidence>
<dbReference type="RefSeq" id="WP_110173594.1">
    <property type="nucleotide sequence ID" value="NZ_CP015136.1"/>
</dbReference>
<reference evidence="3" key="2">
    <citation type="submission" date="2016-04" db="EMBL/GenBank/DDBJ databases">
        <title>First Complete Genome Sequence of a Subdivision 6 Acidobacterium.</title>
        <authorList>
            <person name="Huang S."/>
            <person name="Vieira S."/>
            <person name="Bunk B."/>
            <person name="Riedel T."/>
            <person name="Sproeer C."/>
            <person name="Overmann J."/>
        </authorList>
    </citation>
    <scope>NUCLEOTIDE SEQUENCE [LARGE SCALE GENOMIC DNA]</scope>
    <source>
        <strain evidence="3">DSM 100886 HEG_-6_39</strain>
    </source>
</reference>
<keyword evidence="2" id="KW-0012">Acyltransferase</keyword>
<dbReference type="GO" id="GO:0016788">
    <property type="term" value="F:hydrolase activity, acting on ester bonds"/>
    <property type="evidence" value="ECO:0007669"/>
    <property type="project" value="InterPro"/>
</dbReference>
<keyword evidence="2" id="KW-0808">Transferase</keyword>
<accession>A0A143PVM5</accession>
<dbReference type="Pfam" id="PF00657">
    <property type="entry name" value="Lipase_GDSL"/>
    <property type="match status" value="1"/>
</dbReference>
<keyword evidence="1" id="KW-0378">Hydrolase</keyword>
<dbReference type="AlphaFoldDB" id="A0A143PVM5"/>
<dbReference type="PATRIC" id="fig|1813736.3.peg.5662"/>
<dbReference type="SUPFAM" id="SSF52266">
    <property type="entry name" value="SGNH hydrolase"/>
    <property type="match status" value="1"/>
</dbReference>
<evidence type="ECO:0000256" key="1">
    <source>
        <dbReference type="ARBA" id="ARBA00022801"/>
    </source>
</evidence>
<sequence length="324" mass="33948" precursor="true">MISIDTTQACILRGAVIGCIAFALATPVVQAQGAYDGVVVFGTSLSDTGNAFVLWGEASTAPDYQLDPLLVPSAPYARGGHHFTNGRTWVEQLAGSLGHAGSVRPAFRAEGPVATNYAVAAARARDDGKNFNLTAQVDAFLEASGGIASPNALYVIEMGGNDIRDALVAYPNGHTLVIKEALQAIAVNVGRLYGAGARQFLIWRAPNPALTPAIRYLNSVMPGTAQLVTGLTMAFNGGLDGIVAQWTPAPEIHIARLDAFALLNEVVLSPETFDLTNVTAACITPGTAPFACVTPDEYLFWDGIHPTTAMHGFIAKRAAEALGQ</sequence>
<protein>
    <submittedName>
        <fullName evidence="2">Phosphatidylcholine-sterol acyltransferase</fullName>
        <ecNumber evidence="2">2.3.1.43</ecNumber>
    </submittedName>
</protein>
<dbReference type="CDD" id="cd01846">
    <property type="entry name" value="fatty_acyltransferase_like"/>
    <property type="match status" value="1"/>
</dbReference>
<dbReference type="Gene3D" id="3.40.50.1110">
    <property type="entry name" value="SGNH hydrolase"/>
    <property type="match status" value="1"/>
</dbReference>
<dbReference type="GO" id="GO:0004607">
    <property type="term" value="F:phosphatidylcholine-sterol O-acyltransferase activity"/>
    <property type="evidence" value="ECO:0007669"/>
    <property type="project" value="UniProtKB-EC"/>
</dbReference>
<dbReference type="Proteomes" id="UP000076079">
    <property type="component" value="Chromosome"/>
</dbReference>
<evidence type="ECO:0000313" key="2">
    <source>
        <dbReference type="EMBL" id="AMY12110.1"/>
    </source>
</evidence>
<dbReference type="KEGG" id="abac:LuPra_05382"/>
<dbReference type="OrthoDB" id="5292073at2"/>
<gene>
    <name evidence="2" type="ORF">LuPra_05382</name>
</gene>
<reference evidence="2 3" key="1">
    <citation type="journal article" date="2016" name="Genome Announc.">
        <title>First Complete Genome Sequence of a Subdivision 6 Acidobacterium Strain.</title>
        <authorList>
            <person name="Huang S."/>
            <person name="Vieira S."/>
            <person name="Bunk B."/>
            <person name="Riedel T."/>
            <person name="Sproer C."/>
            <person name="Overmann J."/>
        </authorList>
    </citation>
    <scope>NUCLEOTIDE SEQUENCE [LARGE SCALE GENOMIC DNA]</scope>
    <source>
        <strain evidence="3">DSM 100886 HEG_-6_39</strain>
    </source>
</reference>
<dbReference type="InterPro" id="IPR036514">
    <property type="entry name" value="SGNH_hydro_sf"/>
</dbReference>
<keyword evidence="3" id="KW-1185">Reference proteome</keyword>
<dbReference type="PANTHER" id="PTHR45648:SF22">
    <property type="entry name" value="GDSL LIPASE_ACYLHYDROLASE FAMILY PROTEIN (AFU_ORTHOLOGUE AFUA_4G14700)"/>
    <property type="match status" value="1"/>
</dbReference>
<dbReference type="STRING" id="1855912.LuPra_05382"/>
<dbReference type="EC" id="2.3.1.43" evidence="2"/>
<name>A0A143PVM5_LUTPR</name>
<organism evidence="2 3">
    <name type="scientific">Luteitalea pratensis</name>
    <dbReference type="NCBI Taxonomy" id="1855912"/>
    <lineage>
        <taxon>Bacteria</taxon>
        <taxon>Pseudomonadati</taxon>
        <taxon>Acidobacteriota</taxon>
        <taxon>Vicinamibacteria</taxon>
        <taxon>Vicinamibacterales</taxon>
        <taxon>Vicinamibacteraceae</taxon>
        <taxon>Luteitalea</taxon>
    </lineage>
</organism>
<dbReference type="PANTHER" id="PTHR45648">
    <property type="entry name" value="GDSL LIPASE/ACYLHYDROLASE FAMILY PROTEIN (AFU_ORTHOLOGUE AFUA_4G14700)"/>
    <property type="match status" value="1"/>
</dbReference>
<dbReference type="InterPro" id="IPR051058">
    <property type="entry name" value="GDSL_Est/Lipase"/>
</dbReference>
<dbReference type="EMBL" id="CP015136">
    <property type="protein sequence ID" value="AMY12110.1"/>
    <property type="molecule type" value="Genomic_DNA"/>
</dbReference>